<feature type="region of interest" description="Disordered" evidence="1">
    <location>
        <begin position="694"/>
        <end position="722"/>
    </location>
</feature>
<evidence type="ECO:0000256" key="1">
    <source>
        <dbReference type="SAM" id="MobiDB-lite"/>
    </source>
</evidence>
<dbReference type="AlphaFoldDB" id="A0A9W6BYM5"/>
<feature type="compositionally biased region" description="Low complexity" evidence="1">
    <location>
        <begin position="8"/>
        <end position="27"/>
    </location>
</feature>
<protein>
    <submittedName>
        <fullName evidence="2">Uncharacterized protein</fullName>
    </submittedName>
</protein>
<feature type="compositionally biased region" description="Low complexity" evidence="1">
    <location>
        <begin position="423"/>
        <end position="440"/>
    </location>
</feature>
<keyword evidence="3" id="KW-1185">Reference proteome</keyword>
<dbReference type="Proteomes" id="UP001165080">
    <property type="component" value="Unassembled WGS sequence"/>
</dbReference>
<accession>A0A9W6BYM5</accession>
<evidence type="ECO:0000313" key="3">
    <source>
        <dbReference type="Proteomes" id="UP001165080"/>
    </source>
</evidence>
<comment type="caution">
    <text evidence="2">The sequence shown here is derived from an EMBL/GenBank/DDBJ whole genome shotgun (WGS) entry which is preliminary data.</text>
</comment>
<proteinExistence type="predicted"/>
<dbReference type="EMBL" id="BRXU01000032">
    <property type="protein sequence ID" value="GLC60190.1"/>
    <property type="molecule type" value="Genomic_DNA"/>
</dbReference>
<reference evidence="2 3" key="1">
    <citation type="journal article" date="2023" name="Commun. Biol.">
        <title>Reorganization of the ancestral sex-determining regions during the evolution of trioecy in Pleodorina starrii.</title>
        <authorList>
            <person name="Takahashi K."/>
            <person name="Suzuki S."/>
            <person name="Kawai-Toyooka H."/>
            <person name="Yamamoto K."/>
            <person name="Hamaji T."/>
            <person name="Ootsuki R."/>
            <person name="Yamaguchi H."/>
            <person name="Kawachi M."/>
            <person name="Higashiyama T."/>
            <person name="Nozaki H."/>
        </authorList>
    </citation>
    <scope>NUCLEOTIDE SEQUENCE [LARGE SCALE GENOMIC DNA]</scope>
    <source>
        <strain evidence="2 3">NIES-4479</strain>
    </source>
</reference>
<feature type="region of interest" description="Disordered" evidence="1">
    <location>
        <begin position="1"/>
        <end position="27"/>
    </location>
</feature>
<feature type="compositionally biased region" description="Polar residues" evidence="1">
    <location>
        <begin position="712"/>
        <end position="722"/>
    </location>
</feature>
<name>A0A9W6BYM5_9CHLO</name>
<feature type="region of interest" description="Disordered" evidence="1">
    <location>
        <begin position="383"/>
        <end position="452"/>
    </location>
</feature>
<feature type="compositionally biased region" description="Gly residues" evidence="1">
    <location>
        <begin position="393"/>
        <end position="422"/>
    </location>
</feature>
<evidence type="ECO:0000313" key="2">
    <source>
        <dbReference type="EMBL" id="GLC60190.1"/>
    </source>
</evidence>
<gene>
    <name evidence="2" type="primary">PLESTB002434</name>
    <name evidence="2" type="ORF">PLESTB_001583400</name>
</gene>
<organism evidence="2 3">
    <name type="scientific">Pleodorina starrii</name>
    <dbReference type="NCBI Taxonomy" id="330485"/>
    <lineage>
        <taxon>Eukaryota</taxon>
        <taxon>Viridiplantae</taxon>
        <taxon>Chlorophyta</taxon>
        <taxon>core chlorophytes</taxon>
        <taxon>Chlorophyceae</taxon>
        <taxon>CS clade</taxon>
        <taxon>Chlamydomonadales</taxon>
        <taxon>Volvocaceae</taxon>
        <taxon>Pleodorina</taxon>
    </lineage>
</organism>
<sequence length="722" mass="74309">MAPKRGPRASSAARSAAAASRGAGSRSSTNDAVAAVAAAIRAEMAAVSPMHSGGVQLYTRTAERICALWAPTEARGSQGRPPASELAQLLHLVRPFSSFEQLCGVRSLAEWVQPVLQHRAAARAAALLNMQLDCYEQLAAGEQARAGSSSRRSGSSDRDEAIASVAMDQISSGLYATGLTLSSIWEAFDRPPPARAQPTDPATLGLLRAQLLEQLAGDGEVVRALARLPGFVEKHIWPIAGEPAMPGVQYGAEAARYGCLLLSVIATYVTHVVKAVTRGARPGGGGGGISLDTQRLLADLARSGLVASFSAALLAAPPYDPQPGDYREGLRSCQWVLMWMLMSVADAVSGVGLHVLALLDSPQVWQLQREALRQVAALAGDQFAPRAQKGEEGSGSGSRAGGSGGAAGDRGRGGRGGGGGGSARSRAASGSSGDSSRSSPRGGGSDEASGEQGGVQMWPLLQEASLRSDTRQSWTRQLFHMETCVSSALVQFDAFSGYGDMAAAARLARELLPSRTQAAELGARVLAAIHACLTAALGAREGGEPSSAAAPHVQPPRHWPHCGGPLARMVLFRMRGATDGEMESCLPALLEMAAWRVGFAATTLAGGGGSSVDDSPDTLPDALSALLQGSVHLMSETVTPAEGGCGCGLRGPWATVGVGLRTCVRRAAGDTLPPQLQGRAGQCPGDGEPLSSCRACSPLQSPPVKAGGCSQPRHQTGRVSTP</sequence>